<proteinExistence type="predicted"/>
<evidence type="ECO:0000256" key="3">
    <source>
        <dbReference type="SAM" id="MobiDB-lite"/>
    </source>
</evidence>
<evidence type="ECO:0000259" key="4">
    <source>
        <dbReference type="Pfam" id="PF15070"/>
    </source>
</evidence>
<dbReference type="PANTHER" id="PTHR10881:SF46">
    <property type="entry name" value="GOLGIN SUBFAMILY A MEMBER 2"/>
    <property type="match status" value="1"/>
</dbReference>
<evidence type="ECO:0000313" key="6">
    <source>
        <dbReference type="Proteomes" id="UP001266305"/>
    </source>
</evidence>
<dbReference type="InterPro" id="IPR043937">
    <property type="entry name" value="GOLGA_C"/>
</dbReference>
<feature type="compositionally biased region" description="Basic and acidic residues" evidence="3">
    <location>
        <begin position="193"/>
        <end position="214"/>
    </location>
</feature>
<dbReference type="Proteomes" id="UP001266305">
    <property type="component" value="Unassembled WGS sequence"/>
</dbReference>
<evidence type="ECO:0000313" key="5">
    <source>
        <dbReference type="EMBL" id="KAK2104093.1"/>
    </source>
</evidence>
<protein>
    <recommendedName>
        <fullName evidence="4">Golgin subfamily A conserved domain-containing protein</fullName>
    </recommendedName>
</protein>
<keyword evidence="1 2" id="KW-0175">Coiled coil</keyword>
<dbReference type="PANTHER" id="PTHR10881">
    <property type="entry name" value="GOLGIN SUBFAMILY A MEMBER-RELATED"/>
    <property type="match status" value="1"/>
</dbReference>
<feature type="compositionally biased region" description="Polar residues" evidence="3">
    <location>
        <begin position="36"/>
        <end position="48"/>
    </location>
</feature>
<dbReference type="EMBL" id="JASSZA010000008">
    <property type="protein sequence ID" value="KAK2104093.1"/>
    <property type="molecule type" value="Genomic_DNA"/>
</dbReference>
<evidence type="ECO:0000256" key="1">
    <source>
        <dbReference type="ARBA" id="ARBA00023054"/>
    </source>
</evidence>
<dbReference type="Pfam" id="PF19046">
    <property type="entry name" value="GM130_C"/>
    <property type="match status" value="1"/>
</dbReference>
<organism evidence="5 6">
    <name type="scientific">Saguinus oedipus</name>
    <name type="common">Cotton-top tamarin</name>
    <name type="synonym">Oedipomidas oedipus</name>
    <dbReference type="NCBI Taxonomy" id="9490"/>
    <lineage>
        <taxon>Eukaryota</taxon>
        <taxon>Metazoa</taxon>
        <taxon>Chordata</taxon>
        <taxon>Craniata</taxon>
        <taxon>Vertebrata</taxon>
        <taxon>Euteleostomi</taxon>
        <taxon>Mammalia</taxon>
        <taxon>Eutheria</taxon>
        <taxon>Euarchontoglires</taxon>
        <taxon>Primates</taxon>
        <taxon>Haplorrhini</taxon>
        <taxon>Platyrrhini</taxon>
        <taxon>Cebidae</taxon>
        <taxon>Callitrichinae</taxon>
        <taxon>Saguinus</taxon>
    </lineage>
</organism>
<dbReference type="InterPro" id="IPR024858">
    <property type="entry name" value="GOLGA"/>
</dbReference>
<dbReference type="InterPro" id="IPR043976">
    <property type="entry name" value="GOLGA_cons_dom"/>
</dbReference>
<feature type="domain" description="Golgin subfamily A conserved" evidence="4">
    <location>
        <begin position="8"/>
        <end position="228"/>
    </location>
</feature>
<dbReference type="Pfam" id="PF15070">
    <property type="entry name" value="GOLGA2L5"/>
    <property type="match status" value="1"/>
</dbReference>
<gene>
    <name evidence="5" type="ORF">P7K49_017949</name>
</gene>
<evidence type="ECO:0000256" key="2">
    <source>
        <dbReference type="SAM" id="Coils"/>
    </source>
</evidence>
<feature type="coiled-coil region" evidence="2">
    <location>
        <begin position="155"/>
        <end position="182"/>
    </location>
</feature>
<accession>A0ABQ9V5W8</accession>
<keyword evidence="6" id="KW-1185">Reference proteome</keyword>
<name>A0ABQ9V5W8_SAGOE</name>
<feature type="region of interest" description="Disordered" evidence="3">
    <location>
        <begin position="191"/>
        <end position="224"/>
    </location>
</feature>
<reference evidence="5 6" key="1">
    <citation type="submission" date="2023-05" db="EMBL/GenBank/DDBJ databases">
        <title>B98-5 Cell Line De Novo Hybrid Assembly: An Optical Mapping Approach.</title>
        <authorList>
            <person name="Kananen K."/>
            <person name="Auerbach J.A."/>
            <person name="Kautto E."/>
            <person name="Blachly J.S."/>
        </authorList>
    </citation>
    <scope>NUCLEOTIDE SEQUENCE [LARGE SCALE GENOMIC DNA]</scope>
    <source>
        <strain evidence="5">B95-8</strain>
        <tissue evidence="5">Cell line</tissue>
    </source>
</reference>
<feature type="region of interest" description="Disordered" evidence="3">
    <location>
        <begin position="22"/>
        <end position="70"/>
    </location>
</feature>
<sequence>MANNEKKNALQLAQQIKELQEKLHNQNVTEHLEAATQENQQPQDQLGLTTLPGEGDGGGRLDSEEEEVPRPSIAEALESREAMVAFFNSAGAGAQEQQEELCVQPQEQRVFYQHLAHPVASVQEPEAVALAPAQASGTESQSLCVETNQALQGAIEKLQSGFMTLRKEKVDLKERVEKLQLLFIRLSGETDTMGEREARARQGELQGKDIKSYEQQKAVPKRRHQEEVEKQEIKLEQQEPVFPILGDNEGHAKFLATAKNHIDEPAPGAPAPQELKTVNKPGDLCEVSLADSMEPARDAREGSPQGNPTVGNIKQRVCEMKTFQEHPGVGSNSCMPFFYRAAKNREISITIF</sequence>
<comment type="caution">
    <text evidence="5">The sequence shown here is derived from an EMBL/GenBank/DDBJ whole genome shotgun (WGS) entry which is preliminary data.</text>
</comment>